<dbReference type="CDD" id="cd04474">
    <property type="entry name" value="RPA1_DBD_A"/>
    <property type="match status" value="1"/>
</dbReference>
<evidence type="ECO:0000256" key="6">
    <source>
        <dbReference type="ARBA" id="ARBA00022833"/>
    </source>
</evidence>
<evidence type="ECO:0000256" key="4">
    <source>
        <dbReference type="ARBA" id="ARBA00022723"/>
    </source>
</evidence>
<proteinExistence type="inferred from homology"/>
<dbReference type="NCBIfam" id="TIGR00617">
    <property type="entry name" value="rpa1"/>
    <property type="match status" value="1"/>
</dbReference>
<dbReference type="GO" id="GO:0006281">
    <property type="term" value="P:DNA repair"/>
    <property type="evidence" value="ECO:0007669"/>
    <property type="project" value="InterPro"/>
</dbReference>
<organism evidence="15 16">
    <name type="scientific">Microbotryum saponariae</name>
    <dbReference type="NCBI Taxonomy" id="289078"/>
    <lineage>
        <taxon>Eukaryota</taxon>
        <taxon>Fungi</taxon>
        <taxon>Dikarya</taxon>
        <taxon>Basidiomycota</taxon>
        <taxon>Pucciniomycotina</taxon>
        <taxon>Microbotryomycetes</taxon>
        <taxon>Microbotryales</taxon>
        <taxon>Microbotryaceae</taxon>
        <taxon>Microbotryum</taxon>
    </lineage>
</organism>
<dbReference type="SUPFAM" id="SSF50249">
    <property type="entry name" value="Nucleic acid-binding proteins"/>
    <property type="match status" value="4"/>
</dbReference>
<protein>
    <recommendedName>
        <fullName evidence="9">Replication protein A subunit</fullName>
    </recommendedName>
</protein>
<reference evidence="16" key="1">
    <citation type="submission" date="2016-10" db="EMBL/GenBank/DDBJ databases">
        <authorList>
            <person name="Jeantristanb JTB J.-T."/>
            <person name="Ricardo R."/>
        </authorList>
    </citation>
    <scope>NUCLEOTIDE SEQUENCE [LARGE SCALE GENOMIC DNA]</scope>
</reference>
<dbReference type="Proteomes" id="UP000249723">
    <property type="component" value="Unassembled WGS sequence"/>
</dbReference>
<keyword evidence="5 9" id="KW-0863">Zinc-finger</keyword>
<name>A0A2X0MQS2_9BASI</name>
<keyword evidence="7 9" id="KW-0238">DNA-binding</keyword>
<dbReference type="InterPro" id="IPR031657">
    <property type="entry name" value="REPA_OB_2"/>
</dbReference>
<dbReference type="CDD" id="cd04475">
    <property type="entry name" value="RPA1_DBD_B"/>
    <property type="match status" value="1"/>
</dbReference>
<evidence type="ECO:0000256" key="2">
    <source>
        <dbReference type="ARBA" id="ARBA00005690"/>
    </source>
</evidence>
<dbReference type="Pfam" id="PF01336">
    <property type="entry name" value="tRNA_anti-codon"/>
    <property type="match status" value="1"/>
</dbReference>
<dbReference type="InterPro" id="IPR007199">
    <property type="entry name" value="Rep_factor-A_N"/>
</dbReference>
<keyword evidence="4 9" id="KW-0479">Metal-binding</keyword>
<dbReference type="Gene3D" id="2.40.50.140">
    <property type="entry name" value="Nucleic acid-binding proteins"/>
    <property type="match status" value="4"/>
</dbReference>
<dbReference type="EMBL" id="FMWP01000089">
    <property type="protein sequence ID" value="SCZ96680.1"/>
    <property type="molecule type" value="Genomic_DNA"/>
</dbReference>
<feature type="domain" description="OB" evidence="11">
    <location>
        <begin position="219"/>
        <end position="300"/>
    </location>
</feature>
<evidence type="ECO:0000259" key="11">
    <source>
        <dbReference type="Pfam" id="PF01336"/>
    </source>
</evidence>
<dbReference type="GO" id="GO:0003677">
    <property type="term" value="F:DNA binding"/>
    <property type="evidence" value="ECO:0007669"/>
    <property type="project" value="UniProtKB-KW"/>
</dbReference>
<dbReference type="GO" id="GO:0006260">
    <property type="term" value="P:DNA replication"/>
    <property type="evidence" value="ECO:0007669"/>
    <property type="project" value="UniProtKB-KW"/>
</dbReference>
<keyword evidence="6 9" id="KW-0862">Zinc</keyword>
<dbReference type="InterPro" id="IPR004591">
    <property type="entry name" value="Rfa1"/>
</dbReference>
<dbReference type="InterPro" id="IPR013955">
    <property type="entry name" value="Rep_factor-A_C"/>
</dbReference>
<dbReference type="GO" id="GO:0006310">
    <property type="term" value="P:DNA recombination"/>
    <property type="evidence" value="ECO:0007669"/>
    <property type="project" value="InterPro"/>
</dbReference>
<dbReference type="OrthoDB" id="1751331at2759"/>
<comment type="subcellular location">
    <subcellularLocation>
        <location evidence="1 9">Nucleus</location>
    </subcellularLocation>
</comment>
<dbReference type="FunFam" id="2.40.50.140:FF:000041">
    <property type="entry name" value="Replication protein A subunit"/>
    <property type="match status" value="1"/>
</dbReference>
<dbReference type="PANTHER" id="PTHR47165:SF4">
    <property type="entry name" value="OS03G0429900 PROTEIN"/>
    <property type="match status" value="1"/>
</dbReference>
<dbReference type="AlphaFoldDB" id="A0A2X0MQS2"/>
<dbReference type="InterPro" id="IPR012340">
    <property type="entry name" value="NA-bd_OB-fold"/>
</dbReference>
<dbReference type="Pfam" id="PF04057">
    <property type="entry name" value="Rep-A_N"/>
    <property type="match status" value="1"/>
</dbReference>
<feature type="domain" description="Replication protein A OB" evidence="14">
    <location>
        <begin position="330"/>
        <end position="422"/>
    </location>
</feature>
<evidence type="ECO:0000256" key="9">
    <source>
        <dbReference type="RuleBase" id="RU364130"/>
    </source>
</evidence>
<evidence type="ECO:0000256" key="7">
    <source>
        <dbReference type="ARBA" id="ARBA00023125"/>
    </source>
</evidence>
<comment type="subunit">
    <text evidence="9">Component of the heterotrimeric canonical replication protein A complex (RPA).</text>
</comment>
<evidence type="ECO:0000256" key="5">
    <source>
        <dbReference type="ARBA" id="ARBA00022771"/>
    </source>
</evidence>
<dbReference type="STRING" id="289078.A0A2X0MQS2"/>
<feature type="domain" description="Replication factor-A protein 1 N-terminal" evidence="12">
    <location>
        <begin position="45"/>
        <end position="128"/>
    </location>
</feature>
<dbReference type="PANTHER" id="PTHR47165">
    <property type="entry name" value="OS03G0429900 PROTEIN"/>
    <property type="match status" value="1"/>
</dbReference>
<evidence type="ECO:0000313" key="15">
    <source>
        <dbReference type="EMBL" id="SCZ96680.1"/>
    </source>
</evidence>
<gene>
    <name evidence="15" type="ORF">BZ3500_MVSOF-1268-A1-R1_CHR4-4G07546</name>
</gene>
<evidence type="ECO:0000256" key="1">
    <source>
        <dbReference type="ARBA" id="ARBA00004123"/>
    </source>
</evidence>
<dbReference type="CDD" id="cd04477">
    <property type="entry name" value="RPA1N"/>
    <property type="match status" value="1"/>
</dbReference>
<feature type="compositionally biased region" description="Low complexity" evidence="10">
    <location>
        <begin position="184"/>
        <end position="196"/>
    </location>
</feature>
<dbReference type="GO" id="GO:0000781">
    <property type="term" value="C:chromosome, telomeric region"/>
    <property type="evidence" value="ECO:0007669"/>
    <property type="project" value="UniProtKB-ARBA"/>
</dbReference>
<dbReference type="FunFam" id="2.40.50.140:FF:000064">
    <property type="entry name" value="Replication protein A subunit"/>
    <property type="match status" value="1"/>
</dbReference>
<evidence type="ECO:0000259" key="14">
    <source>
        <dbReference type="Pfam" id="PF16900"/>
    </source>
</evidence>
<evidence type="ECO:0000256" key="3">
    <source>
        <dbReference type="ARBA" id="ARBA00022705"/>
    </source>
</evidence>
<evidence type="ECO:0000256" key="10">
    <source>
        <dbReference type="SAM" id="MobiDB-lite"/>
    </source>
</evidence>
<evidence type="ECO:0000259" key="12">
    <source>
        <dbReference type="Pfam" id="PF04057"/>
    </source>
</evidence>
<sequence>MSDLTVGVISATRRDSFDHGLVITMSATENRELYEGPEGANTMPYAPVVQVLSIKKIVSPNGPDRHRLILSDGQCFAQSMLATQLNHLVDGDENAPIRKHSVLRLVQVACNAVQGRRIIICLDVEAVAHPSTKIGTPEDVTKFIENNPHAGGAPVQAAAAAASTTANASVGAGRGGSNASSTSAAKNVPAAKPAAGGRRGGAEPVIYPIESLSPYQNKWTIKARVTVKSDVRHWSNQRGDGKLFSVNLLDETGEIKATGFNEAVDNLYDVFEVGKVYYVSKARVNIAKKQFSNLSNEYEIAFERDTIVELCEDQDAAPQVKYNFVELAGLGDCPKDSTVDVLGIVKDNGDLSEITAKATNKQIKKRELTIVDRSGYSVRVTLWGRSAETWKDTDNGVFAFKGAKVGDFGGRTLSMGGQSTITEDPDVEAAHALRGWFDTEGHSNEFTSYNSSMATSGAATFKKDEFKTLDEVINSGIGMQSEKPEYFATRATITFIKSDNLSYPACPTEKCNKKMTMEDESQWRCEKCNRTYEKPEYRYIVSIAVNDFTNQIWLSGFNEMGLQLFGRTANEMQQLREENEDEFPIVINKALGTMYNFSVKAKADSFNDQLKVRYQLQKAAPVNWVEDAKILAEQIQAMSV</sequence>
<evidence type="ECO:0000313" key="16">
    <source>
        <dbReference type="Proteomes" id="UP000249723"/>
    </source>
</evidence>
<dbReference type="InterPro" id="IPR004365">
    <property type="entry name" value="NA-bd_OB_tRNA"/>
</dbReference>
<feature type="region of interest" description="Disordered" evidence="10">
    <location>
        <begin position="168"/>
        <end position="200"/>
    </location>
</feature>
<comment type="function">
    <text evidence="9">As part of the replication protein A (RPA/RP-A), a single-stranded DNA-binding heterotrimeric complex, may play an essential role in DNA replication, recombination and repair. Binds and stabilizes single-stranded DNA intermediates, preventing complementary DNA reannealing and recruiting different proteins involved in DNA metabolism.</text>
</comment>
<dbReference type="GO" id="GO:0007004">
    <property type="term" value="P:telomere maintenance via telomerase"/>
    <property type="evidence" value="ECO:0007669"/>
    <property type="project" value="UniProtKB-ARBA"/>
</dbReference>
<dbReference type="GO" id="GO:0005662">
    <property type="term" value="C:DNA replication factor A complex"/>
    <property type="evidence" value="ECO:0007669"/>
    <property type="project" value="UniProtKB-ARBA"/>
</dbReference>
<keyword evidence="8 9" id="KW-0539">Nucleus</keyword>
<dbReference type="CDD" id="cd04476">
    <property type="entry name" value="RPA1_DBD_C"/>
    <property type="match status" value="1"/>
</dbReference>
<evidence type="ECO:0000256" key="8">
    <source>
        <dbReference type="ARBA" id="ARBA00023242"/>
    </source>
</evidence>
<dbReference type="Pfam" id="PF16900">
    <property type="entry name" value="REPA_OB_2"/>
    <property type="match status" value="1"/>
</dbReference>
<dbReference type="Pfam" id="PF08646">
    <property type="entry name" value="Rep_fac-A_C"/>
    <property type="match status" value="1"/>
</dbReference>
<keyword evidence="3 9" id="KW-0235">DNA replication</keyword>
<dbReference type="GO" id="GO:0008270">
    <property type="term" value="F:zinc ion binding"/>
    <property type="evidence" value="ECO:0007669"/>
    <property type="project" value="UniProtKB-KW"/>
</dbReference>
<evidence type="ECO:0000259" key="13">
    <source>
        <dbReference type="Pfam" id="PF08646"/>
    </source>
</evidence>
<dbReference type="FunFam" id="2.40.50.140:FF:000090">
    <property type="entry name" value="Replication protein A subunit"/>
    <property type="match status" value="1"/>
</dbReference>
<comment type="similarity">
    <text evidence="2 9">Belongs to the replication factor A protein 1 family.</text>
</comment>
<keyword evidence="16" id="KW-1185">Reference proteome</keyword>
<accession>A0A2X0MQS2</accession>
<feature type="domain" description="Replication factor A C-terminal" evidence="13">
    <location>
        <begin position="486"/>
        <end position="631"/>
    </location>
</feature>
<dbReference type="InterPro" id="IPR047192">
    <property type="entry name" value="Euk_RPA1_DBD_C"/>
</dbReference>